<feature type="compositionally biased region" description="Pro residues" evidence="1">
    <location>
        <begin position="100"/>
        <end position="116"/>
    </location>
</feature>
<dbReference type="Proteomes" id="UP001366166">
    <property type="component" value="Chromosome"/>
</dbReference>
<dbReference type="EMBL" id="AP028679">
    <property type="protein sequence ID" value="BEQ13464.1"/>
    <property type="molecule type" value="Genomic_DNA"/>
</dbReference>
<dbReference type="KEGG" id="dmp:FAK_05300"/>
<sequence length="167" mass="16781">MKATIKIFSISAALLAMLLADIPLLPMQLVPDAQAIFGVRRRTAFRTAVIVGGAASAEVAAANNRAAVAQQQAVTAQQQAAAAEQQAAAARQQAAAPAAAPAPAPAAAPTPPPPPAGATLPLGSVVSALPPGCAAQAINGIEYYHCGGNYYRAVFQGNSLVYVTTKP</sequence>
<evidence type="ECO:0000256" key="1">
    <source>
        <dbReference type="SAM" id="MobiDB-lite"/>
    </source>
</evidence>
<organism evidence="2 3">
    <name type="scientific">Desulfoferula mesophila</name>
    <dbReference type="NCBI Taxonomy" id="3058419"/>
    <lineage>
        <taxon>Bacteria</taxon>
        <taxon>Pseudomonadati</taxon>
        <taxon>Thermodesulfobacteriota</taxon>
        <taxon>Desulfarculia</taxon>
        <taxon>Desulfarculales</taxon>
        <taxon>Desulfarculaceae</taxon>
        <taxon>Desulfoferula</taxon>
    </lineage>
</organism>
<dbReference type="AlphaFoldDB" id="A0AAU9EJN5"/>
<accession>A0AAU9EJN5</accession>
<feature type="compositionally biased region" description="Low complexity" evidence="1">
    <location>
        <begin position="80"/>
        <end position="99"/>
    </location>
</feature>
<gene>
    <name evidence="2" type="ORF">FAK_05300</name>
</gene>
<feature type="region of interest" description="Disordered" evidence="1">
    <location>
        <begin position="80"/>
        <end position="119"/>
    </location>
</feature>
<evidence type="ECO:0000313" key="2">
    <source>
        <dbReference type="EMBL" id="BEQ13464.1"/>
    </source>
</evidence>
<proteinExistence type="predicted"/>
<protein>
    <submittedName>
        <fullName evidence="2">Uncharacterized protein</fullName>
    </submittedName>
</protein>
<reference evidence="3" key="1">
    <citation type="journal article" date="2023" name="Arch. Microbiol.">
        <title>Desulfoferula mesophilus gen. nov. sp. nov., a mesophilic sulfate-reducing bacterium isolated from a brackish lake sediment.</title>
        <authorList>
            <person name="Watanabe T."/>
            <person name="Yabe T."/>
            <person name="Tsuji J.M."/>
            <person name="Fukui M."/>
        </authorList>
    </citation>
    <scope>NUCLEOTIDE SEQUENCE [LARGE SCALE GENOMIC DNA]</scope>
    <source>
        <strain evidence="3">12FAK</strain>
    </source>
</reference>
<keyword evidence="3" id="KW-1185">Reference proteome</keyword>
<dbReference type="RefSeq" id="WP_338605169.1">
    <property type="nucleotide sequence ID" value="NZ_AP028679.1"/>
</dbReference>
<evidence type="ECO:0000313" key="3">
    <source>
        <dbReference type="Proteomes" id="UP001366166"/>
    </source>
</evidence>
<name>A0AAU9EJN5_9BACT</name>